<reference evidence="1 2" key="1">
    <citation type="submission" date="2018-08" db="EMBL/GenBank/DDBJ databases">
        <title>Recombination of ecologically and evolutionarily significant loci maintains genetic cohesion in the Pseudomonas syringae species complex.</title>
        <authorList>
            <person name="Dillon M."/>
            <person name="Thakur S."/>
            <person name="Almeida R.N.D."/>
            <person name="Weir B.S."/>
            <person name="Guttman D.S."/>
        </authorList>
    </citation>
    <scope>NUCLEOTIDE SEQUENCE [LARGE SCALE GENOMIC DNA]</scope>
    <source>
        <strain evidence="1 2">ICMP 13052</strain>
    </source>
</reference>
<evidence type="ECO:0000313" key="1">
    <source>
        <dbReference type="EMBL" id="RMQ20882.1"/>
    </source>
</evidence>
<dbReference type="EMBL" id="RBRA01000235">
    <property type="protein sequence ID" value="RMQ20882.1"/>
    <property type="molecule type" value="Genomic_DNA"/>
</dbReference>
<evidence type="ECO:0000313" key="2">
    <source>
        <dbReference type="Proteomes" id="UP000269044"/>
    </source>
</evidence>
<dbReference type="Proteomes" id="UP000269044">
    <property type="component" value="Unassembled WGS sequence"/>
</dbReference>
<accession>A0A3M4JV15</accession>
<sequence length="187" mass="20640">MMEQSYPRETLEHKRAGFEQGIKKIAVERFGHSANDNTFYMLIERNRNGRYAVEWVRGAWEGLQLAEQLQASALEAGMCPKALQIIFPVAERASVSDSTLYSHAEVPSMDVADEDYILHLTVRAADPDQERLLADTCTRAVTSAPKALAAMQQAYAKLDSVAFVSEEGDTDEVKSALLDAMAALSVQ</sequence>
<organism evidence="1 2">
    <name type="scientific">Pseudomonas syringae pv. delphinii</name>
    <dbReference type="NCBI Taxonomy" id="192088"/>
    <lineage>
        <taxon>Bacteria</taxon>
        <taxon>Pseudomonadati</taxon>
        <taxon>Pseudomonadota</taxon>
        <taxon>Gammaproteobacteria</taxon>
        <taxon>Pseudomonadales</taxon>
        <taxon>Pseudomonadaceae</taxon>
        <taxon>Pseudomonas</taxon>
    </lineage>
</organism>
<gene>
    <name evidence="1" type="ORF">ALQ08_200159</name>
</gene>
<name>A0A3M4JV15_9PSED</name>
<dbReference type="AlphaFoldDB" id="A0A3M4JV15"/>
<protein>
    <submittedName>
        <fullName evidence="1">Uncharacterized protein</fullName>
    </submittedName>
</protein>
<proteinExistence type="predicted"/>
<comment type="caution">
    <text evidence="1">The sequence shown here is derived from an EMBL/GenBank/DDBJ whole genome shotgun (WGS) entry which is preliminary data.</text>
</comment>